<accession>A0A814GRD5</accession>
<evidence type="ECO:0000313" key="2">
    <source>
        <dbReference type="Proteomes" id="UP000663879"/>
    </source>
</evidence>
<organism evidence="1 2">
    <name type="scientific">Brachionus calyciflorus</name>
    <dbReference type="NCBI Taxonomy" id="104777"/>
    <lineage>
        <taxon>Eukaryota</taxon>
        <taxon>Metazoa</taxon>
        <taxon>Spiralia</taxon>
        <taxon>Gnathifera</taxon>
        <taxon>Rotifera</taxon>
        <taxon>Eurotatoria</taxon>
        <taxon>Monogononta</taxon>
        <taxon>Pseudotrocha</taxon>
        <taxon>Ploima</taxon>
        <taxon>Brachionidae</taxon>
        <taxon>Brachionus</taxon>
    </lineage>
</organism>
<dbReference type="Proteomes" id="UP000663879">
    <property type="component" value="Unassembled WGS sequence"/>
</dbReference>
<dbReference type="EMBL" id="CAJNOC010003841">
    <property type="protein sequence ID" value="CAF0999903.1"/>
    <property type="molecule type" value="Genomic_DNA"/>
</dbReference>
<evidence type="ECO:0000313" key="1">
    <source>
        <dbReference type="EMBL" id="CAF0999903.1"/>
    </source>
</evidence>
<name>A0A814GRD5_9BILA</name>
<proteinExistence type="predicted"/>
<reference evidence="1" key="1">
    <citation type="submission" date="2021-02" db="EMBL/GenBank/DDBJ databases">
        <authorList>
            <person name="Nowell W R."/>
        </authorList>
    </citation>
    <scope>NUCLEOTIDE SEQUENCE</scope>
    <source>
        <strain evidence="1">Ploen Becks lab</strain>
    </source>
</reference>
<dbReference type="PANTHER" id="PTHR33266:SF1">
    <property type="entry name" value="F-BOX DOMAIN-CONTAINING PROTEIN"/>
    <property type="match status" value="1"/>
</dbReference>
<protein>
    <submittedName>
        <fullName evidence="1">Uncharacterized protein</fullName>
    </submittedName>
</protein>
<gene>
    <name evidence="1" type="ORF">OXX778_LOCUS16352</name>
</gene>
<sequence length="296" mass="33336">MNLNGKLSDILDNLIFCVESSLISQGEKGEIIAKLILINAIDNCVNLSRDNKNQFSQFSKITSVGHFIQSLYGKCLENCGNDQNNWTCKSLDKTCCIKMVNKQIGKKAKFLLDGLINFNHFTKPDSYMNHVNLISALKRSAAISCKLHQKAIDFVIPVTMDRNNFDSISIVMVQVKLENKPTEPTATTALHGISPKMFKNLSANVPYLMLFMQLGGEDAYVNDIKSHKGTKRQELDKQAIIYSQGISEKIFPNLKGKIDEKLQAFSLADRKLFKADSGNEKSKIYNVLRYSLRKNK</sequence>
<dbReference type="OrthoDB" id="5577658at2759"/>
<comment type="caution">
    <text evidence="1">The sequence shown here is derived from an EMBL/GenBank/DDBJ whole genome shotgun (WGS) entry which is preliminary data.</text>
</comment>
<dbReference type="AlphaFoldDB" id="A0A814GRD5"/>
<keyword evidence="2" id="KW-1185">Reference proteome</keyword>
<dbReference type="PANTHER" id="PTHR33266">
    <property type="entry name" value="CHROMOSOME 15, WHOLE GENOME SHOTGUN SEQUENCE"/>
    <property type="match status" value="1"/>
</dbReference>